<dbReference type="Gene3D" id="1.20.1290.10">
    <property type="entry name" value="AhpD-like"/>
    <property type="match status" value="1"/>
</dbReference>
<dbReference type="AlphaFoldDB" id="A0A225LWS1"/>
<protein>
    <submittedName>
        <fullName evidence="1">Carboxymuconolactone decarboxylase</fullName>
    </submittedName>
</protein>
<evidence type="ECO:0000313" key="1">
    <source>
        <dbReference type="EMBL" id="OWT53757.1"/>
    </source>
</evidence>
<gene>
    <name evidence="1" type="ORF">CEY11_23865</name>
</gene>
<comment type="caution">
    <text evidence="1">The sequence shown here is derived from an EMBL/GenBank/DDBJ whole genome shotgun (WGS) entry which is preliminary data.</text>
</comment>
<dbReference type="EMBL" id="NJIH01000019">
    <property type="protein sequence ID" value="OWT53757.1"/>
    <property type="molecule type" value="Genomic_DNA"/>
</dbReference>
<dbReference type="PANTHER" id="PTHR34846">
    <property type="entry name" value="4-CARBOXYMUCONOLACTONE DECARBOXYLASE FAMILY PROTEIN (AFU_ORTHOLOGUE AFUA_6G11590)"/>
    <property type="match status" value="1"/>
</dbReference>
<organism evidence="1 2">
    <name type="scientific">Candidimonas nitroreducens</name>
    <dbReference type="NCBI Taxonomy" id="683354"/>
    <lineage>
        <taxon>Bacteria</taxon>
        <taxon>Pseudomonadati</taxon>
        <taxon>Pseudomonadota</taxon>
        <taxon>Betaproteobacteria</taxon>
        <taxon>Burkholderiales</taxon>
        <taxon>Alcaligenaceae</taxon>
        <taxon>Candidimonas</taxon>
    </lineage>
</organism>
<sequence length="205" mass="22811">MSRIPLPTLESMNPQQRAVYDNIVSGPRGRLVGPLRAVLHNPDLAERWQRLGEILRFDTVLPPKLNELAILVTARRWNSQIEWYIHSEAALKAGLAAEIIESLKQSQRPSFADESEALVYEYARQLHTNGTVETALYEKAVQAWGPQGVVELTAVIGYYTMVSMTLNVHEIPMPDDARPPLDVPRAQGEPVLTALPAARFPEPAA</sequence>
<dbReference type="InterPro" id="IPR029032">
    <property type="entry name" value="AhpD-like"/>
</dbReference>
<accession>A0A225LWS1</accession>
<dbReference type="OrthoDB" id="5987308at2"/>
<dbReference type="RefSeq" id="WP_088605937.1">
    <property type="nucleotide sequence ID" value="NZ_NJIH01000019.1"/>
</dbReference>
<dbReference type="PANTHER" id="PTHR34846:SF11">
    <property type="entry name" value="4-CARBOXYMUCONOLACTONE DECARBOXYLASE FAMILY PROTEIN (AFU_ORTHOLOGUE AFUA_6G11590)"/>
    <property type="match status" value="1"/>
</dbReference>
<keyword evidence="2" id="KW-1185">Reference proteome</keyword>
<dbReference type="Proteomes" id="UP000214603">
    <property type="component" value="Unassembled WGS sequence"/>
</dbReference>
<evidence type="ECO:0000313" key="2">
    <source>
        <dbReference type="Proteomes" id="UP000214603"/>
    </source>
</evidence>
<dbReference type="SUPFAM" id="SSF69118">
    <property type="entry name" value="AhpD-like"/>
    <property type="match status" value="1"/>
</dbReference>
<proteinExistence type="predicted"/>
<name>A0A225LWS1_9BURK</name>
<reference evidence="2" key="1">
    <citation type="submission" date="2017-06" db="EMBL/GenBank/DDBJ databases">
        <title>Herbaspirillum phytohormonus sp. nov., isolated from the root nodule of Robinia pseudoacacia in lead-zinc mine.</title>
        <authorList>
            <person name="Fan M."/>
            <person name="Lin Y."/>
        </authorList>
    </citation>
    <scope>NUCLEOTIDE SEQUENCE [LARGE SCALE GENOMIC DNA]</scope>
    <source>
        <strain evidence="2">SC-089</strain>
    </source>
</reference>